<proteinExistence type="predicted"/>
<dbReference type="Proteomes" id="UP001501788">
    <property type="component" value="Unassembled WGS sequence"/>
</dbReference>
<name>A0ABP8KZP1_9BURK</name>
<sequence>MNTADLNWWRTVHWLQCPTRRAAAAIADAAGSTARGSKRYSGRAFTMEGGCPLSADEQRVLDGLRARGEVL</sequence>
<reference evidence="2" key="1">
    <citation type="journal article" date="2019" name="Int. J. Syst. Evol. Microbiol.">
        <title>The Global Catalogue of Microorganisms (GCM) 10K type strain sequencing project: providing services to taxonomists for standard genome sequencing and annotation.</title>
        <authorList>
            <consortium name="The Broad Institute Genomics Platform"/>
            <consortium name="The Broad Institute Genome Sequencing Center for Infectious Disease"/>
            <person name="Wu L."/>
            <person name="Ma J."/>
        </authorList>
    </citation>
    <scope>NUCLEOTIDE SEQUENCE [LARGE SCALE GENOMIC DNA]</scope>
    <source>
        <strain evidence="2">JCM 31890</strain>
    </source>
</reference>
<organism evidence="1 2">
    <name type="scientific">Acidovorax lacteus</name>
    <dbReference type="NCBI Taxonomy" id="1924988"/>
    <lineage>
        <taxon>Bacteria</taxon>
        <taxon>Pseudomonadati</taxon>
        <taxon>Pseudomonadota</taxon>
        <taxon>Betaproteobacteria</taxon>
        <taxon>Burkholderiales</taxon>
        <taxon>Comamonadaceae</taxon>
        <taxon>Acidovorax</taxon>
    </lineage>
</organism>
<evidence type="ECO:0000313" key="1">
    <source>
        <dbReference type="EMBL" id="GAA4419886.1"/>
    </source>
</evidence>
<accession>A0ABP8KZP1</accession>
<comment type="caution">
    <text evidence="1">The sequence shown here is derived from an EMBL/GenBank/DDBJ whole genome shotgun (WGS) entry which is preliminary data.</text>
</comment>
<protein>
    <submittedName>
        <fullName evidence="1">Uncharacterized protein</fullName>
    </submittedName>
</protein>
<keyword evidence="2" id="KW-1185">Reference proteome</keyword>
<evidence type="ECO:0000313" key="2">
    <source>
        <dbReference type="Proteomes" id="UP001501788"/>
    </source>
</evidence>
<gene>
    <name evidence="1" type="ORF">GCM10023090_06760</name>
</gene>
<dbReference type="EMBL" id="BAABEX010000006">
    <property type="protein sequence ID" value="GAA4419886.1"/>
    <property type="molecule type" value="Genomic_DNA"/>
</dbReference>